<gene>
    <name evidence="10 12" type="primary">ccmE</name>
    <name evidence="10" type="synonym">cycJ</name>
    <name evidence="12" type="ORF">GV829_12785</name>
</gene>
<evidence type="ECO:0000256" key="10">
    <source>
        <dbReference type="HAMAP-Rule" id="MF_01959"/>
    </source>
</evidence>
<evidence type="ECO:0000256" key="6">
    <source>
        <dbReference type="ARBA" id="ARBA00022968"/>
    </source>
</evidence>
<dbReference type="NCBIfam" id="NF009731">
    <property type="entry name" value="PRK13254.1-5"/>
    <property type="match status" value="1"/>
</dbReference>
<dbReference type="GO" id="GO:0017003">
    <property type="term" value="P:protein-heme linkage"/>
    <property type="evidence" value="ECO:0007669"/>
    <property type="project" value="UniProtKB-UniRule"/>
</dbReference>
<organism evidence="12 13">
    <name type="scientific">Sphingomonas lacunae</name>
    <dbReference type="NCBI Taxonomy" id="2698828"/>
    <lineage>
        <taxon>Bacteria</taxon>
        <taxon>Pseudomonadati</taxon>
        <taxon>Pseudomonadota</taxon>
        <taxon>Alphaproteobacteria</taxon>
        <taxon>Sphingomonadales</taxon>
        <taxon>Sphingomonadaceae</taxon>
        <taxon>Sphingomonas</taxon>
    </lineage>
</organism>
<protein>
    <recommendedName>
        <fullName evidence="10">Cytochrome c-type biogenesis protein CcmE</fullName>
    </recommendedName>
    <alternativeName>
        <fullName evidence="10">Cytochrome c maturation protein E</fullName>
    </alternativeName>
    <alternativeName>
        <fullName evidence="10">Heme chaperone CcmE</fullName>
    </alternativeName>
</protein>
<evidence type="ECO:0000313" key="12">
    <source>
        <dbReference type="EMBL" id="QJQ33204.1"/>
    </source>
</evidence>
<dbReference type="GO" id="GO:0020037">
    <property type="term" value="F:heme binding"/>
    <property type="evidence" value="ECO:0007669"/>
    <property type="project" value="InterPro"/>
</dbReference>
<keyword evidence="6 10" id="KW-0735">Signal-anchor</keyword>
<feature type="topological domain" description="Cytoplasmic" evidence="10">
    <location>
        <begin position="1"/>
        <end position="7"/>
    </location>
</feature>
<dbReference type="Gene3D" id="2.40.50.140">
    <property type="entry name" value="Nucleic acid-binding proteins"/>
    <property type="match status" value="1"/>
</dbReference>
<keyword evidence="5 10" id="KW-0201">Cytochrome c-type biogenesis</keyword>
<evidence type="ECO:0000256" key="8">
    <source>
        <dbReference type="ARBA" id="ARBA00023004"/>
    </source>
</evidence>
<comment type="function">
    <text evidence="10">Heme chaperone required for the biogenesis of c-type cytochromes. Transiently binds heme delivered by CcmC and transfers the heme to apo-cytochromes in a process facilitated by CcmF and CcmH.</text>
</comment>
<dbReference type="EMBL" id="CP053015">
    <property type="protein sequence ID" value="QJQ33204.1"/>
    <property type="molecule type" value="Genomic_DNA"/>
</dbReference>
<keyword evidence="4 10" id="KW-0479">Metal-binding</keyword>
<evidence type="ECO:0000256" key="2">
    <source>
        <dbReference type="ARBA" id="ARBA00022617"/>
    </source>
</evidence>
<evidence type="ECO:0000256" key="1">
    <source>
        <dbReference type="ARBA" id="ARBA00004370"/>
    </source>
</evidence>
<comment type="similarity">
    <text evidence="10">Belongs to the CcmE/CycJ family.</text>
</comment>
<dbReference type="PANTHER" id="PTHR34128">
    <property type="entry name" value="CYTOCHROME C-TYPE BIOGENESIS PROTEIN CCME HOMOLOG, MITOCHONDRIAL"/>
    <property type="match status" value="1"/>
</dbReference>
<accession>A0A6M4AVV0</accession>
<dbReference type="SUPFAM" id="SSF82093">
    <property type="entry name" value="Heme chaperone CcmE"/>
    <property type="match status" value="1"/>
</dbReference>
<keyword evidence="3 10" id="KW-0812">Transmembrane</keyword>
<dbReference type="PANTHER" id="PTHR34128:SF2">
    <property type="entry name" value="CYTOCHROME C-TYPE BIOGENESIS PROTEIN CCME HOMOLOG, MITOCHONDRIAL"/>
    <property type="match status" value="1"/>
</dbReference>
<proteinExistence type="inferred from homology"/>
<keyword evidence="10" id="KW-1003">Cell membrane</keyword>
<keyword evidence="13" id="KW-1185">Reference proteome</keyword>
<dbReference type="InterPro" id="IPR036127">
    <property type="entry name" value="CcmE-like_sf"/>
</dbReference>
<dbReference type="GO" id="GO:0005886">
    <property type="term" value="C:plasma membrane"/>
    <property type="evidence" value="ECO:0007669"/>
    <property type="project" value="UniProtKB-SubCell"/>
</dbReference>
<comment type="subcellular location">
    <subcellularLocation>
        <location evidence="10">Cell membrane</location>
        <topology evidence="10">Single-pass type II membrane protein</topology>
    </subcellularLocation>
    <subcellularLocation>
        <location evidence="1">Membrane</location>
    </subcellularLocation>
</comment>
<dbReference type="Pfam" id="PF03100">
    <property type="entry name" value="CcmE"/>
    <property type="match status" value="1"/>
</dbReference>
<keyword evidence="7 10" id="KW-1133">Transmembrane helix</keyword>
<name>A0A6M4AVV0_9SPHN</name>
<dbReference type="AlphaFoldDB" id="A0A6M4AVV0"/>
<feature type="binding site" description="axial binding residue" evidence="10 11">
    <location>
        <position position="127"/>
    </location>
    <ligand>
        <name>heme</name>
        <dbReference type="ChEBI" id="CHEBI:30413"/>
    </ligand>
    <ligandPart>
        <name>Fe</name>
        <dbReference type="ChEBI" id="CHEBI:18248"/>
    </ligandPart>
</feature>
<evidence type="ECO:0000256" key="9">
    <source>
        <dbReference type="ARBA" id="ARBA00023136"/>
    </source>
</evidence>
<reference evidence="12 13" key="1">
    <citation type="submission" date="2020-01" db="EMBL/GenBank/DDBJ databases">
        <title>Sphingomonas sp. strain CSW-10.</title>
        <authorList>
            <person name="Chen W.-M."/>
        </authorList>
    </citation>
    <scope>NUCLEOTIDE SEQUENCE [LARGE SCALE GENOMIC DNA]</scope>
    <source>
        <strain evidence="12 13">CSW-10</strain>
    </source>
</reference>
<dbReference type="NCBIfam" id="NF009727">
    <property type="entry name" value="PRK13254.1-1"/>
    <property type="match status" value="1"/>
</dbReference>
<sequence length="165" mass="16959">MKPKQQRLILAILALVAVVGAGLLAAAALRDQAAYFYTPSEAKAATITPGEAARLGGMVEVGTLRQDADGLTILFSLTDGKASVPVRYTGIVPDLFAEGSGAVADGQFNADGTFVAEKILAKHDERYMPPQMGEMPEHLTDTVVDGGAPVAPTAAATAPARAPGQ</sequence>
<dbReference type="GO" id="GO:0017004">
    <property type="term" value="P:cytochrome complex assembly"/>
    <property type="evidence" value="ECO:0007669"/>
    <property type="project" value="UniProtKB-KW"/>
</dbReference>
<evidence type="ECO:0000256" key="4">
    <source>
        <dbReference type="ARBA" id="ARBA00022723"/>
    </source>
</evidence>
<evidence type="ECO:0000313" key="13">
    <source>
        <dbReference type="Proteomes" id="UP000503018"/>
    </source>
</evidence>
<evidence type="ECO:0000256" key="11">
    <source>
        <dbReference type="PIRSR" id="PIRSR604329-50"/>
    </source>
</evidence>
<keyword evidence="8 10" id="KW-0408">Iron</keyword>
<evidence type="ECO:0000256" key="5">
    <source>
        <dbReference type="ARBA" id="ARBA00022748"/>
    </source>
</evidence>
<dbReference type="GO" id="GO:0046872">
    <property type="term" value="F:metal ion binding"/>
    <property type="evidence" value="ECO:0007669"/>
    <property type="project" value="UniProtKB-KW"/>
</dbReference>
<dbReference type="InterPro" id="IPR012340">
    <property type="entry name" value="NA-bd_OB-fold"/>
</dbReference>
<evidence type="ECO:0000256" key="3">
    <source>
        <dbReference type="ARBA" id="ARBA00022692"/>
    </source>
</evidence>
<dbReference type="InterPro" id="IPR004329">
    <property type="entry name" value="CcmE"/>
</dbReference>
<keyword evidence="2 10" id="KW-0349">Heme</keyword>
<dbReference type="HAMAP" id="MF_01959">
    <property type="entry name" value="CcmE"/>
    <property type="match status" value="1"/>
</dbReference>
<dbReference type="KEGG" id="slan:GV829_12785"/>
<dbReference type="RefSeq" id="WP_169947228.1">
    <property type="nucleotide sequence ID" value="NZ_CP053015.1"/>
</dbReference>
<keyword evidence="9 10" id="KW-0472">Membrane</keyword>
<feature type="binding site" description="covalent" evidence="10 11">
    <location>
        <position position="123"/>
    </location>
    <ligand>
        <name>heme</name>
        <dbReference type="ChEBI" id="CHEBI:30413"/>
    </ligand>
</feature>
<dbReference type="Proteomes" id="UP000503018">
    <property type="component" value="Chromosome"/>
</dbReference>
<evidence type="ECO:0000256" key="7">
    <source>
        <dbReference type="ARBA" id="ARBA00022989"/>
    </source>
</evidence>
<feature type="topological domain" description="Extracellular" evidence="10">
    <location>
        <begin position="29"/>
        <end position="165"/>
    </location>
</feature>